<feature type="region of interest" description="Disordered" evidence="1">
    <location>
        <begin position="123"/>
        <end position="143"/>
    </location>
</feature>
<gene>
    <name evidence="2" type="ORF">ACFQDI_20800</name>
</gene>
<keyword evidence="3" id="KW-1185">Reference proteome</keyword>
<dbReference type="RefSeq" id="WP_377170490.1">
    <property type="nucleotide sequence ID" value="NZ_JBHSMQ010000009.1"/>
</dbReference>
<evidence type="ECO:0000256" key="1">
    <source>
        <dbReference type="SAM" id="MobiDB-lite"/>
    </source>
</evidence>
<feature type="compositionally biased region" description="Low complexity" evidence="1">
    <location>
        <begin position="134"/>
        <end position="143"/>
    </location>
</feature>
<accession>A0ABW0KY15</accession>
<sequence length="143" mass="15469">MKKSTALFALLVTLVPAVLVYFAASFHAAHQQQLLEEQIRQEGQAAIDHILKVNELRRTLPGKSIAEIAALAYPPLPQGYMLRPLTAGERARYPALKDSDFLVQQTAPPYLSIPSAAPYLQLDITADSPPPTAPAAQSTAPAR</sequence>
<comment type="caution">
    <text evidence="2">The sequence shown here is derived from an EMBL/GenBank/DDBJ whole genome shotgun (WGS) entry which is preliminary data.</text>
</comment>
<dbReference type="Proteomes" id="UP001596052">
    <property type="component" value="Unassembled WGS sequence"/>
</dbReference>
<evidence type="ECO:0000313" key="3">
    <source>
        <dbReference type="Proteomes" id="UP001596052"/>
    </source>
</evidence>
<dbReference type="EMBL" id="JBHSMQ010000009">
    <property type="protein sequence ID" value="MFC5457321.1"/>
    <property type="molecule type" value="Genomic_DNA"/>
</dbReference>
<organism evidence="2 3">
    <name type="scientific">Prosthecobacter fluviatilis</name>
    <dbReference type="NCBI Taxonomy" id="445931"/>
    <lineage>
        <taxon>Bacteria</taxon>
        <taxon>Pseudomonadati</taxon>
        <taxon>Verrucomicrobiota</taxon>
        <taxon>Verrucomicrobiia</taxon>
        <taxon>Verrucomicrobiales</taxon>
        <taxon>Verrucomicrobiaceae</taxon>
        <taxon>Prosthecobacter</taxon>
    </lineage>
</organism>
<name>A0ABW0KY15_9BACT</name>
<evidence type="ECO:0000313" key="2">
    <source>
        <dbReference type="EMBL" id="MFC5457321.1"/>
    </source>
</evidence>
<protein>
    <submittedName>
        <fullName evidence="2">Uncharacterized protein</fullName>
    </submittedName>
</protein>
<reference evidence="3" key="1">
    <citation type="journal article" date="2019" name="Int. J. Syst. Evol. Microbiol.">
        <title>The Global Catalogue of Microorganisms (GCM) 10K type strain sequencing project: providing services to taxonomists for standard genome sequencing and annotation.</title>
        <authorList>
            <consortium name="The Broad Institute Genomics Platform"/>
            <consortium name="The Broad Institute Genome Sequencing Center for Infectious Disease"/>
            <person name="Wu L."/>
            <person name="Ma J."/>
        </authorList>
    </citation>
    <scope>NUCLEOTIDE SEQUENCE [LARGE SCALE GENOMIC DNA]</scope>
    <source>
        <strain evidence="3">CGMCC 4.1469</strain>
    </source>
</reference>
<proteinExistence type="predicted"/>